<feature type="compositionally biased region" description="Low complexity" evidence="6">
    <location>
        <begin position="63"/>
        <end position="94"/>
    </location>
</feature>
<evidence type="ECO:0000256" key="6">
    <source>
        <dbReference type="SAM" id="MobiDB-lite"/>
    </source>
</evidence>
<comment type="subcellular location">
    <subcellularLocation>
        <location evidence="1">Nucleus</location>
    </subcellularLocation>
</comment>
<evidence type="ECO:0000313" key="8">
    <source>
        <dbReference type="Proteomes" id="UP000663840"/>
    </source>
</evidence>
<evidence type="ECO:0000256" key="2">
    <source>
        <dbReference type="ARBA" id="ARBA00022553"/>
    </source>
</evidence>
<keyword evidence="3" id="KW-0677">Repeat</keyword>
<dbReference type="EMBL" id="CAJMWR010001993">
    <property type="protein sequence ID" value="CAE6438031.1"/>
    <property type="molecule type" value="Genomic_DNA"/>
</dbReference>
<dbReference type="Proteomes" id="UP000663840">
    <property type="component" value="Unassembled WGS sequence"/>
</dbReference>
<sequence length="433" mass="48970">MAHVVDSRPRFNSYPTPISTNYPPSSSKAHYTYAAATPTTTPTKSHPSSSYHYRQASNSSHTRLPSAPASQSSSSRPAPRTSSSIPNPRSASSSVPPPTHRSNTLPTSSEPYSHSRKNSTSRTQLPTADAYRAAKREDERYASARVQQQQQYADAQARQARLIAERDATLKRMEERQRKAQAQSWFEETQRLAAEAARKQEEEQRKYDENRRRTDDKLRQAAQAQAEREREKHARSQERGHERGRSQTHNPAAPSGDKKWYNFFRDKSRDGRRKDDRGSDREQRPERERAKSEGRAREAVEARERVDKDRARNANSPSSIAVAWSTYEKACAALMDSKPKGKNLTFYDIPWPVLGQANSFHDLTNANIAAFLLSPHHSRDKSPKVRLRAAILIWHPDKFAQKVLPHVAESHRPAVLAAVNVVARIVTELISAN</sequence>
<feature type="compositionally biased region" description="Basic and acidic residues" evidence="6">
    <location>
        <begin position="226"/>
        <end position="245"/>
    </location>
</feature>
<feature type="compositionally biased region" description="Low complexity" evidence="6">
    <location>
        <begin position="143"/>
        <end position="155"/>
    </location>
</feature>
<feature type="compositionally biased region" description="Low complexity" evidence="6">
    <location>
        <begin position="28"/>
        <end position="53"/>
    </location>
</feature>
<feature type="compositionally biased region" description="Basic and acidic residues" evidence="6">
    <location>
        <begin position="132"/>
        <end position="142"/>
    </location>
</feature>
<organism evidence="7 8">
    <name type="scientific">Rhizoctonia solani</name>
    <dbReference type="NCBI Taxonomy" id="456999"/>
    <lineage>
        <taxon>Eukaryota</taxon>
        <taxon>Fungi</taxon>
        <taxon>Dikarya</taxon>
        <taxon>Basidiomycota</taxon>
        <taxon>Agaricomycotina</taxon>
        <taxon>Agaricomycetes</taxon>
        <taxon>Cantharellales</taxon>
        <taxon>Ceratobasidiaceae</taxon>
        <taxon>Rhizoctonia</taxon>
    </lineage>
</organism>
<evidence type="ECO:0000256" key="3">
    <source>
        <dbReference type="ARBA" id="ARBA00022737"/>
    </source>
</evidence>
<evidence type="ECO:0000256" key="5">
    <source>
        <dbReference type="ARBA" id="ARBA00023242"/>
    </source>
</evidence>
<reference evidence="7" key="1">
    <citation type="submission" date="2021-01" db="EMBL/GenBank/DDBJ databases">
        <authorList>
            <person name="Kaushik A."/>
        </authorList>
    </citation>
    <scope>NUCLEOTIDE SEQUENCE</scope>
    <source>
        <strain evidence="7">AG1-1A</strain>
    </source>
</reference>
<evidence type="ECO:0000256" key="1">
    <source>
        <dbReference type="ARBA" id="ARBA00004123"/>
    </source>
</evidence>
<keyword evidence="2" id="KW-0597">Phosphoprotein</keyword>
<gene>
    <name evidence="7" type="ORF">RDB_LOCUS74607</name>
</gene>
<keyword evidence="4" id="KW-0040">ANK repeat</keyword>
<dbReference type="GO" id="GO:0005634">
    <property type="term" value="C:nucleus"/>
    <property type="evidence" value="ECO:0007669"/>
    <property type="project" value="UniProtKB-SubCell"/>
</dbReference>
<dbReference type="AlphaFoldDB" id="A0A8H2XWD5"/>
<feature type="compositionally biased region" description="Polar residues" evidence="6">
    <location>
        <begin position="100"/>
        <end position="113"/>
    </location>
</feature>
<feature type="region of interest" description="Disordered" evidence="6">
    <location>
        <begin position="1"/>
        <end position="155"/>
    </location>
</feature>
<feature type="compositionally biased region" description="Basic and acidic residues" evidence="6">
    <location>
        <begin position="256"/>
        <end position="312"/>
    </location>
</feature>
<accession>A0A8H2XWD5</accession>
<evidence type="ECO:0000313" key="7">
    <source>
        <dbReference type="EMBL" id="CAE6438031.1"/>
    </source>
</evidence>
<protein>
    <submittedName>
        <fullName evidence="7">Uncharacterized protein</fullName>
    </submittedName>
</protein>
<dbReference type="InterPro" id="IPR038753">
    <property type="entry name" value="NFKBIL1"/>
</dbReference>
<comment type="caution">
    <text evidence="7">The sequence shown here is derived from an EMBL/GenBank/DDBJ whole genome shotgun (WGS) entry which is preliminary data.</text>
</comment>
<keyword evidence="5" id="KW-0539">Nucleus</keyword>
<proteinExistence type="predicted"/>
<dbReference type="PANTHER" id="PTHR15263:SF1">
    <property type="entry name" value="NF-KAPPA-B INHIBITOR-LIKE PROTEIN 1"/>
    <property type="match status" value="1"/>
</dbReference>
<feature type="compositionally biased region" description="Polar residues" evidence="6">
    <location>
        <begin position="13"/>
        <end position="27"/>
    </location>
</feature>
<feature type="compositionally biased region" description="Basic and acidic residues" evidence="6">
    <location>
        <begin position="196"/>
        <end position="219"/>
    </location>
</feature>
<dbReference type="PANTHER" id="PTHR15263">
    <property type="entry name" value="I-KAPPA-B-LIKE PROTEIN IKBL"/>
    <property type="match status" value="1"/>
</dbReference>
<dbReference type="GO" id="GO:0043124">
    <property type="term" value="P:negative regulation of canonical NF-kappaB signal transduction"/>
    <property type="evidence" value="ECO:0007669"/>
    <property type="project" value="InterPro"/>
</dbReference>
<name>A0A8H2XWD5_9AGAM</name>
<feature type="region of interest" description="Disordered" evidence="6">
    <location>
        <begin position="172"/>
        <end position="317"/>
    </location>
</feature>
<evidence type="ECO:0000256" key="4">
    <source>
        <dbReference type="ARBA" id="ARBA00023043"/>
    </source>
</evidence>